<sequence>MTYASAPARRSGLTKAGKWMFIIGLVLSLIAGAVVAWGAIVGARTFGEMSQEDGLSMEGGQATVAMEEGDFRLVLTETSGGSASCTVTLPDGSEQPLSSGQDLGAQDPEMQAEVVGSYTATTSGDHTFTCDGDSTLLTPNIDTGAFVAIALAALAVLALIPLVLLTVVGLIMWLVGRSRDKRPPQQPQDGYGYGYQQGYGQQGYGQQPQNYGQQPKQGYGQPSQGQGQSGSYPPPPPPPANEDPRDPYRRD</sequence>
<dbReference type="AlphaFoldDB" id="A0A1B1NA71"/>
<dbReference type="RefSeq" id="WP_066636949.1">
    <property type="nucleotide sequence ID" value="NZ_CP014989.1"/>
</dbReference>
<feature type="compositionally biased region" description="Low complexity" evidence="1">
    <location>
        <begin position="204"/>
        <end position="231"/>
    </location>
</feature>
<evidence type="ECO:0000256" key="1">
    <source>
        <dbReference type="SAM" id="MobiDB-lite"/>
    </source>
</evidence>
<feature type="compositionally biased region" description="Gly residues" evidence="1">
    <location>
        <begin position="191"/>
        <end position="203"/>
    </location>
</feature>
<feature type="transmembrane region" description="Helical" evidence="2">
    <location>
        <begin position="19"/>
        <end position="40"/>
    </location>
</feature>
<accession>A0A1B1NA71</accession>
<gene>
    <name evidence="3" type="ORF">SGUI_0930</name>
</gene>
<keyword evidence="2" id="KW-1133">Transmembrane helix</keyword>
<keyword evidence="2" id="KW-0812">Transmembrane</keyword>
<keyword evidence="4" id="KW-1185">Reference proteome</keyword>
<feature type="transmembrane region" description="Helical" evidence="2">
    <location>
        <begin position="145"/>
        <end position="175"/>
    </location>
</feature>
<evidence type="ECO:0000256" key="2">
    <source>
        <dbReference type="SAM" id="Phobius"/>
    </source>
</evidence>
<dbReference type="EMBL" id="CP014989">
    <property type="protein sequence ID" value="ANS78326.1"/>
    <property type="molecule type" value="Genomic_DNA"/>
</dbReference>
<feature type="compositionally biased region" description="Basic and acidic residues" evidence="1">
    <location>
        <begin position="242"/>
        <end position="251"/>
    </location>
</feature>
<dbReference type="Proteomes" id="UP000092482">
    <property type="component" value="Chromosome"/>
</dbReference>
<feature type="compositionally biased region" description="Pro residues" evidence="1">
    <location>
        <begin position="232"/>
        <end position="241"/>
    </location>
</feature>
<feature type="region of interest" description="Disordered" evidence="1">
    <location>
        <begin position="179"/>
        <end position="251"/>
    </location>
</feature>
<proteinExistence type="predicted"/>
<evidence type="ECO:0000313" key="4">
    <source>
        <dbReference type="Proteomes" id="UP000092482"/>
    </source>
</evidence>
<reference evidence="3 4" key="1">
    <citation type="submission" date="2016-03" db="EMBL/GenBank/DDBJ databases">
        <title>Shallow-sea hydrothermal system.</title>
        <authorList>
            <person name="Tang K."/>
        </authorList>
    </citation>
    <scope>NUCLEOTIDE SEQUENCE [LARGE SCALE GENOMIC DNA]</scope>
    <source>
        <strain evidence="3 4">JLT9</strain>
    </source>
</reference>
<organism evidence="3 4">
    <name type="scientific">Serinicoccus hydrothermalis</name>
    <dbReference type="NCBI Taxonomy" id="1758689"/>
    <lineage>
        <taxon>Bacteria</taxon>
        <taxon>Bacillati</taxon>
        <taxon>Actinomycetota</taxon>
        <taxon>Actinomycetes</taxon>
        <taxon>Micrococcales</taxon>
        <taxon>Ornithinimicrobiaceae</taxon>
        <taxon>Serinicoccus</taxon>
    </lineage>
</organism>
<name>A0A1B1NA71_9MICO</name>
<evidence type="ECO:0000313" key="3">
    <source>
        <dbReference type="EMBL" id="ANS78326.1"/>
    </source>
</evidence>
<protein>
    <submittedName>
        <fullName evidence="3">Uncharacterized protein</fullName>
    </submittedName>
</protein>
<dbReference type="KEGG" id="serj:SGUI_0930"/>
<dbReference type="STRING" id="1758689.SGUI_0930"/>
<keyword evidence="2" id="KW-0472">Membrane</keyword>
<dbReference type="PATRIC" id="fig|1758689.4.peg.966"/>